<dbReference type="EMBL" id="SRMQ01000019">
    <property type="protein sequence ID" value="TGJ75379.1"/>
    <property type="molecule type" value="Genomic_DNA"/>
</dbReference>
<dbReference type="NCBIfam" id="NF045542">
    <property type="entry name" value="Clp_rel_HeadMat"/>
    <property type="match status" value="1"/>
</dbReference>
<comment type="caution">
    <text evidence="8">The sequence shown here is derived from an EMBL/GenBank/DDBJ whole genome shotgun (WGS) entry which is preliminary data.</text>
</comment>
<dbReference type="Gene3D" id="3.90.226.10">
    <property type="entry name" value="2-enoyl-CoA Hydratase, Chain A, domain 1"/>
    <property type="match status" value="1"/>
</dbReference>
<dbReference type="GO" id="GO:0009368">
    <property type="term" value="C:endopeptidase Clp complex"/>
    <property type="evidence" value="ECO:0007669"/>
    <property type="project" value="TreeGrafter"/>
</dbReference>
<dbReference type="SUPFAM" id="SSF52096">
    <property type="entry name" value="ClpP/crotonase"/>
    <property type="match status" value="1"/>
</dbReference>
<reference evidence="8 9" key="1">
    <citation type="submission" date="2019-04" db="EMBL/GenBank/DDBJ databases">
        <authorList>
            <person name="Poehlein A."/>
            <person name="Bengelsdorf F.R."/>
            <person name="Duerre P."/>
            <person name="Daniel R."/>
        </authorList>
    </citation>
    <scope>NUCLEOTIDE SEQUENCE [LARGE SCALE GENOMIC DNA]</scope>
    <source>
        <strain evidence="8 9">BS-1</strain>
    </source>
</reference>
<organism evidence="8 9">
    <name type="scientific">Caproiciproducens galactitolivorans</name>
    <dbReference type="NCBI Taxonomy" id="642589"/>
    <lineage>
        <taxon>Bacteria</taxon>
        <taxon>Bacillati</taxon>
        <taxon>Bacillota</taxon>
        <taxon>Clostridia</taxon>
        <taxon>Eubacteriales</taxon>
        <taxon>Acutalibacteraceae</taxon>
        <taxon>Caproiciproducens</taxon>
    </lineage>
</organism>
<evidence type="ECO:0000256" key="7">
    <source>
        <dbReference type="SAM" id="Coils"/>
    </source>
</evidence>
<dbReference type="GO" id="GO:0006515">
    <property type="term" value="P:protein quality control for misfolded or incompletely synthesized proteins"/>
    <property type="evidence" value="ECO:0007669"/>
    <property type="project" value="TreeGrafter"/>
</dbReference>
<protein>
    <recommendedName>
        <fullName evidence="6">ATP-dependent Clp protease proteolytic subunit</fullName>
    </recommendedName>
</protein>
<evidence type="ECO:0000256" key="1">
    <source>
        <dbReference type="ARBA" id="ARBA00007039"/>
    </source>
</evidence>
<keyword evidence="4 8" id="KW-0378">Hydrolase</keyword>
<dbReference type="InterPro" id="IPR001907">
    <property type="entry name" value="ClpP"/>
</dbReference>
<dbReference type="InterPro" id="IPR029045">
    <property type="entry name" value="ClpP/crotonase-like_dom_sf"/>
</dbReference>
<dbReference type="Proteomes" id="UP000297714">
    <property type="component" value="Unassembled WGS sequence"/>
</dbReference>
<name>A0A4Z0XVA6_9FIRM</name>
<sequence length="280" mass="30822">MKKYYSLETNSQTRTADLYIFGDIVDATNTGLDEWLGVDFGEMSSLSIVKDIQALDVDTINVHINSMGGYTNEGLAIYNVLKNHNAKVNTVVDGFACSAASIVFMAGDNRIMNAASALMIHNAWIQPEAGNSAQLRQQADELDKISRAAGNAYMERVNISREKLDAMLDGENHEGTWILPEDAVKMGFATAISSSAENNVARQSAMRQVLQKVTAKSQAKKSNEVTVVLNLDTKDFCAKLEKAKMAAKQAVDEINKTIQENQKTNAERLMSAFRKKMEVK</sequence>
<keyword evidence="9" id="KW-1185">Reference proteome</keyword>
<evidence type="ECO:0000256" key="2">
    <source>
        <dbReference type="ARBA" id="ARBA00022490"/>
    </source>
</evidence>
<accession>A0A4Z0XVA6</accession>
<evidence type="ECO:0000256" key="4">
    <source>
        <dbReference type="ARBA" id="ARBA00022801"/>
    </source>
</evidence>
<feature type="coiled-coil region" evidence="7">
    <location>
        <begin position="237"/>
        <end position="267"/>
    </location>
</feature>
<evidence type="ECO:0000256" key="3">
    <source>
        <dbReference type="ARBA" id="ARBA00022670"/>
    </source>
</evidence>
<dbReference type="PANTHER" id="PTHR10381">
    <property type="entry name" value="ATP-DEPENDENT CLP PROTEASE PROTEOLYTIC SUBUNIT"/>
    <property type="match status" value="1"/>
</dbReference>
<dbReference type="PANTHER" id="PTHR10381:SF70">
    <property type="entry name" value="ATP-DEPENDENT CLP PROTEASE PROTEOLYTIC SUBUNIT"/>
    <property type="match status" value="1"/>
</dbReference>
<keyword evidence="7" id="KW-0175">Coiled coil</keyword>
<dbReference type="RefSeq" id="WP_135661169.1">
    <property type="nucleotide sequence ID" value="NZ_SRMQ01000019.1"/>
</dbReference>
<dbReference type="CDD" id="cd07016">
    <property type="entry name" value="S14_ClpP_1"/>
    <property type="match status" value="1"/>
</dbReference>
<dbReference type="PRINTS" id="PR00127">
    <property type="entry name" value="CLPPROTEASEP"/>
</dbReference>
<keyword evidence="3 8" id="KW-0645">Protease</keyword>
<dbReference type="GO" id="GO:0051117">
    <property type="term" value="F:ATPase binding"/>
    <property type="evidence" value="ECO:0007669"/>
    <property type="project" value="TreeGrafter"/>
</dbReference>
<proteinExistence type="inferred from homology"/>
<keyword evidence="5" id="KW-0720">Serine protease</keyword>
<evidence type="ECO:0000256" key="6">
    <source>
        <dbReference type="RuleBase" id="RU003567"/>
    </source>
</evidence>
<dbReference type="InterPro" id="IPR023562">
    <property type="entry name" value="ClpP/TepA"/>
</dbReference>
<comment type="similarity">
    <text evidence="1 6">Belongs to the peptidase S14 family.</text>
</comment>
<dbReference type="AlphaFoldDB" id="A0A4Z0XVA6"/>
<evidence type="ECO:0000313" key="8">
    <source>
        <dbReference type="EMBL" id="TGJ75379.1"/>
    </source>
</evidence>
<evidence type="ECO:0000256" key="5">
    <source>
        <dbReference type="ARBA" id="ARBA00022825"/>
    </source>
</evidence>
<evidence type="ECO:0000313" key="9">
    <source>
        <dbReference type="Proteomes" id="UP000297714"/>
    </source>
</evidence>
<dbReference type="OrthoDB" id="9806592at2"/>
<dbReference type="GO" id="GO:0004252">
    <property type="term" value="F:serine-type endopeptidase activity"/>
    <property type="evidence" value="ECO:0007669"/>
    <property type="project" value="InterPro"/>
</dbReference>
<gene>
    <name evidence="8" type="primary">clpP_3</name>
    <name evidence="8" type="ORF">CAGA_24780</name>
</gene>
<dbReference type="Pfam" id="PF00574">
    <property type="entry name" value="CLP_protease"/>
    <property type="match status" value="1"/>
</dbReference>
<dbReference type="GO" id="GO:0004176">
    <property type="term" value="F:ATP-dependent peptidase activity"/>
    <property type="evidence" value="ECO:0007669"/>
    <property type="project" value="InterPro"/>
</dbReference>
<keyword evidence="2" id="KW-0963">Cytoplasm</keyword>